<name>A0A256ISZ6_9EURY</name>
<proteinExistence type="predicted"/>
<keyword evidence="2" id="KW-1133">Transmembrane helix</keyword>
<evidence type="ECO:0000313" key="3">
    <source>
        <dbReference type="EMBL" id="OYR59416.1"/>
    </source>
</evidence>
<dbReference type="AlphaFoldDB" id="A0A256ISZ6"/>
<comment type="caution">
    <text evidence="3">The sequence shown here is derived from an EMBL/GenBank/DDBJ whole genome shotgun (WGS) entry which is preliminary data.</text>
</comment>
<sequence length="74" mass="8281">MATGRMAPETTMTDRRERRRARENSESSPNLRNGHRAGRLESLVAGPWITKRRVLLTLFAALLALLGYGLVFGL</sequence>
<reference evidence="3 4" key="1">
    <citation type="journal article" date="2014" name="Front. Microbiol.">
        <title>Population and genomic analysis of the genus Halorubrum.</title>
        <authorList>
            <person name="Fullmer M.S."/>
            <person name="Soucy S.M."/>
            <person name="Swithers K.S."/>
            <person name="Makkay A.M."/>
            <person name="Wheeler R."/>
            <person name="Ventosa A."/>
            <person name="Gogarten J.P."/>
            <person name="Papke R.T."/>
        </authorList>
    </citation>
    <scope>NUCLEOTIDE SEQUENCE [LARGE SCALE GENOMIC DNA]</scope>
    <source>
        <strain evidence="3 4">Cb34</strain>
    </source>
</reference>
<dbReference type="EMBL" id="NHPJ01000003">
    <property type="protein sequence ID" value="OYR59416.1"/>
    <property type="molecule type" value="Genomic_DNA"/>
</dbReference>
<evidence type="ECO:0000256" key="2">
    <source>
        <dbReference type="SAM" id="Phobius"/>
    </source>
</evidence>
<gene>
    <name evidence="3" type="ORF">DJ70_00140</name>
</gene>
<protein>
    <submittedName>
        <fullName evidence="3">Uncharacterized protein</fullName>
    </submittedName>
</protein>
<feature type="region of interest" description="Disordered" evidence="1">
    <location>
        <begin position="1"/>
        <end position="36"/>
    </location>
</feature>
<accession>A0A256ISZ6</accession>
<dbReference type="Proteomes" id="UP000216308">
    <property type="component" value="Unassembled WGS sequence"/>
</dbReference>
<keyword evidence="2" id="KW-0812">Transmembrane</keyword>
<keyword evidence="2" id="KW-0472">Membrane</keyword>
<organism evidence="3 4">
    <name type="scientific">Halorubrum halodurans</name>
    <dbReference type="NCBI Taxonomy" id="1383851"/>
    <lineage>
        <taxon>Archaea</taxon>
        <taxon>Methanobacteriati</taxon>
        <taxon>Methanobacteriota</taxon>
        <taxon>Stenosarchaea group</taxon>
        <taxon>Halobacteria</taxon>
        <taxon>Halobacteriales</taxon>
        <taxon>Haloferacaceae</taxon>
        <taxon>Halorubrum</taxon>
    </lineage>
</organism>
<feature type="transmembrane region" description="Helical" evidence="2">
    <location>
        <begin position="54"/>
        <end position="73"/>
    </location>
</feature>
<keyword evidence="4" id="KW-1185">Reference proteome</keyword>
<evidence type="ECO:0000256" key="1">
    <source>
        <dbReference type="SAM" id="MobiDB-lite"/>
    </source>
</evidence>
<evidence type="ECO:0000313" key="4">
    <source>
        <dbReference type="Proteomes" id="UP000216308"/>
    </source>
</evidence>
<feature type="compositionally biased region" description="Basic and acidic residues" evidence="1">
    <location>
        <begin position="12"/>
        <end position="25"/>
    </location>
</feature>